<dbReference type="CDD" id="cd00249">
    <property type="entry name" value="AGE"/>
    <property type="match status" value="1"/>
</dbReference>
<reference evidence="3 4" key="1">
    <citation type="submission" date="2018-02" db="EMBL/GenBank/DDBJ databases">
        <title>Whole genome sequencing of endophytic bacterium.</title>
        <authorList>
            <person name="Eedara R."/>
            <person name="Podile A.R."/>
        </authorList>
    </citation>
    <scope>NUCLEOTIDE SEQUENCE [LARGE SCALE GENOMIC DNA]</scope>
    <source>
        <strain evidence="3 4">RP1T</strain>
    </source>
</reference>
<organism evidence="3 4">
    <name type="scientific">Labrys okinawensis</name>
    <dbReference type="NCBI Taxonomy" id="346911"/>
    <lineage>
        <taxon>Bacteria</taxon>
        <taxon>Pseudomonadati</taxon>
        <taxon>Pseudomonadota</taxon>
        <taxon>Alphaproteobacteria</taxon>
        <taxon>Hyphomicrobiales</taxon>
        <taxon>Xanthobacteraceae</taxon>
        <taxon>Labrys</taxon>
    </lineage>
</organism>
<dbReference type="Proteomes" id="UP000237682">
    <property type="component" value="Unassembled WGS sequence"/>
</dbReference>
<keyword evidence="2 3" id="KW-0413">Isomerase</keyword>
<gene>
    <name evidence="3" type="ORF">C5L14_26815</name>
</gene>
<dbReference type="InterPro" id="IPR034116">
    <property type="entry name" value="AGE_dom"/>
</dbReference>
<sequence>MTSAASASATPKWVTLSTHRAWLLQQAEALFSVFERNSLNPLGGFYDLDMACKPFAPGQPAGSPPTRQIHSTTRMVHCFAIAQLMGRPGADVMIDHGMDFIWNGHRDKDKGGYFWGVGYEGPTDDTKQAYGHAFVLLAASSAKVAGHPDADRLLTDISTVLDEHFWEEGPGATAEEFTRDWQPFDTYRGQNSNMHLTEALMAAFEATGDNAYLGRAERIADLIVRRHAAGNGWHLPEHFSQDWQLDKDYSGSPVFRPYGTTPGHWLEWARLLLQLWELGGRKLTWLPDAAGNLFRQAVKDGWDHEKGGFFYTLDWTGAPRIRDRYWWPCCEGIGAAAFLNATDGDGFYEEWYRTIWNFSAARFIDKVHGGWFPQLGDDLQPNTGPFYGKVDIYHALQACLIPLLPTTGSITRGLITEGVKL</sequence>
<dbReference type="AlphaFoldDB" id="A0A2S9Q552"/>
<evidence type="ECO:0000313" key="3">
    <source>
        <dbReference type="EMBL" id="PRH84467.1"/>
    </source>
</evidence>
<evidence type="ECO:0000256" key="2">
    <source>
        <dbReference type="ARBA" id="ARBA00023235"/>
    </source>
</evidence>
<dbReference type="SUPFAM" id="SSF48208">
    <property type="entry name" value="Six-hairpin glycosidases"/>
    <property type="match status" value="1"/>
</dbReference>
<accession>A0A2S9Q552</accession>
<dbReference type="Pfam" id="PF07221">
    <property type="entry name" value="GlcNAc_2-epim"/>
    <property type="match status" value="1"/>
</dbReference>
<keyword evidence="4" id="KW-1185">Reference proteome</keyword>
<comment type="caution">
    <text evidence="3">The sequence shown here is derived from an EMBL/GenBank/DDBJ whole genome shotgun (WGS) entry which is preliminary data.</text>
</comment>
<dbReference type="InterPro" id="IPR012341">
    <property type="entry name" value="6hp_glycosidase-like_sf"/>
</dbReference>
<protein>
    <submittedName>
        <fullName evidence="3">Mannose-6-phosphate isomerase</fullName>
    </submittedName>
</protein>
<dbReference type="RefSeq" id="WP_105865125.1">
    <property type="nucleotide sequence ID" value="NZ_PUEJ01000013.1"/>
</dbReference>
<dbReference type="GO" id="GO:0005975">
    <property type="term" value="P:carbohydrate metabolic process"/>
    <property type="evidence" value="ECO:0007669"/>
    <property type="project" value="InterPro"/>
</dbReference>
<dbReference type="InterPro" id="IPR010819">
    <property type="entry name" value="AGE/CE"/>
</dbReference>
<dbReference type="Gene3D" id="1.50.10.10">
    <property type="match status" value="1"/>
</dbReference>
<name>A0A2S9Q552_9HYPH</name>
<comment type="similarity">
    <text evidence="1">Belongs to the N-acylglucosamine 2-epimerase family.</text>
</comment>
<dbReference type="PANTHER" id="PTHR15108">
    <property type="entry name" value="N-ACYLGLUCOSAMINE-2-EPIMERASE"/>
    <property type="match status" value="1"/>
</dbReference>
<dbReference type="InterPro" id="IPR008928">
    <property type="entry name" value="6-hairpin_glycosidase_sf"/>
</dbReference>
<proteinExistence type="inferred from homology"/>
<dbReference type="OrthoDB" id="9806359at2"/>
<evidence type="ECO:0000313" key="4">
    <source>
        <dbReference type="Proteomes" id="UP000237682"/>
    </source>
</evidence>
<dbReference type="GO" id="GO:0016853">
    <property type="term" value="F:isomerase activity"/>
    <property type="evidence" value="ECO:0007669"/>
    <property type="project" value="UniProtKB-KW"/>
</dbReference>
<evidence type="ECO:0000256" key="1">
    <source>
        <dbReference type="ARBA" id="ARBA00008558"/>
    </source>
</evidence>
<dbReference type="EMBL" id="PUEJ01000013">
    <property type="protein sequence ID" value="PRH84467.1"/>
    <property type="molecule type" value="Genomic_DNA"/>
</dbReference>